<dbReference type="AlphaFoldDB" id="A0AAV4VAQ2"/>
<name>A0AAV4VAQ2_CAEEX</name>
<organism evidence="1 2">
    <name type="scientific">Caerostris extrusa</name>
    <name type="common">Bark spider</name>
    <name type="synonym">Caerostris bankana</name>
    <dbReference type="NCBI Taxonomy" id="172846"/>
    <lineage>
        <taxon>Eukaryota</taxon>
        <taxon>Metazoa</taxon>
        <taxon>Ecdysozoa</taxon>
        <taxon>Arthropoda</taxon>
        <taxon>Chelicerata</taxon>
        <taxon>Arachnida</taxon>
        <taxon>Araneae</taxon>
        <taxon>Araneomorphae</taxon>
        <taxon>Entelegynae</taxon>
        <taxon>Araneoidea</taxon>
        <taxon>Araneidae</taxon>
        <taxon>Caerostris</taxon>
    </lineage>
</organism>
<accession>A0AAV4VAQ2</accession>
<evidence type="ECO:0000313" key="1">
    <source>
        <dbReference type="EMBL" id="GIY66974.1"/>
    </source>
</evidence>
<keyword evidence="2" id="KW-1185">Reference proteome</keyword>
<protein>
    <submittedName>
        <fullName evidence="1">Uncharacterized protein</fullName>
    </submittedName>
</protein>
<evidence type="ECO:0000313" key="2">
    <source>
        <dbReference type="Proteomes" id="UP001054945"/>
    </source>
</evidence>
<reference evidence="1 2" key="1">
    <citation type="submission" date="2021-06" db="EMBL/GenBank/DDBJ databases">
        <title>Caerostris extrusa draft genome.</title>
        <authorList>
            <person name="Kono N."/>
            <person name="Arakawa K."/>
        </authorList>
    </citation>
    <scope>NUCLEOTIDE SEQUENCE [LARGE SCALE GENOMIC DNA]</scope>
</reference>
<proteinExistence type="predicted"/>
<dbReference type="EMBL" id="BPLR01014181">
    <property type="protein sequence ID" value="GIY66974.1"/>
    <property type="molecule type" value="Genomic_DNA"/>
</dbReference>
<comment type="caution">
    <text evidence="1">The sequence shown here is derived from an EMBL/GenBank/DDBJ whole genome shotgun (WGS) entry which is preliminary data.</text>
</comment>
<gene>
    <name evidence="1" type="ORF">CEXT_512621</name>
</gene>
<sequence>MRRLRKAYEFGQSHKEWVEMKSFCVCTSDRKSACVSRCSMLRTGKLGSRYDGVRRLRKAYESGQSHKEWVGMERFRVCTSDREIIEGIKKECCAQYNIKLGEVGLTKNGPTELIWHAQEPVKPGCKISKMRKKRKGLKKMEDYLQR</sequence>
<dbReference type="Proteomes" id="UP001054945">
    <property type="component" value="Unassembled WGS sequence"/>
</dbReference>